<dbReference type="EMBL" id="JAHIBW010000021">
    <property type="protein sequence ID" value="KAG7300172.1"/>
    <property type="molecule type" value="Genomic_DNA"/>
</dbReference>
<accession>A0ABQ7Q4J3</accession>
<name>A0ABQ7Q4J3_PLUXY</name>
<dbReference type="Pfam" id="PF10171">
    <property type="entry name" value="Tim29"/>
    <property type="match status" value="1"/>
</dbReference>
<reference evidence="1 2" key="1">
    <citation type="submission" date="2021-06" db="EMBL/GenBank/DDBJ databases">
        <title>A haploid diamondback moth (Plutella xylostella L.) genome assembly resolves 31 chromosomes and identifies a diamide resistance mutation.</title>
        <authorList>
            <person name="Ward C.M."/>
            <person name="Perry K.D."/>
            <person name="Baker G."/>
            <person name="Powis K."/>
            <person name="Heckel D.G."/>
            <person name="Baxter S.W."/>
        </authorList>
    </citation>
    <scope>NUCLEOTIDE SEQUENCE [LARGE SCALE GENOMIC DNA]</scope>
    <source>
        <strain evidence="1 2">LV</strain>
        <tissue evidence="1">Single pupa</tissue>
    </source>
</reference>
<evidence type="ECO:0000313" key="1">
    <source>
        <dbReference type="EMBL" id="KAG7300172.1"/>
    </source>
</evidence>
<sequence>MLRSLKNGSVVVTKLQNRVKFPERFKGTIVEKWADYWKNLFIDYRQMLQDLRTDIQDDPKKAFLWTTGLTTAFLLARNNPTERDFKDSLKMIANEVILVSDDCRNPASIEHVRYLDTCYNEGLIHYRSLGIASVMYVSDYNNSCSIYKSQCSHLQPTYFGYLSRIVDVGFMGRWWNIFKKTANYDVNV</sequence>
<evidence type="ECO:0008006" key="3">
    <source>
        <dbReference type="Google" id="ProtNLM"/>
    </source>
</evidence>
<keyword evidence="2" id="KW-1185">Reference proteome</keyword>
<dbReference type="Proteomes" id="UP000823941">
    <property type="component" value="Chromosome 21"/>
</dbReference>
<dbReference type="InterPro" id="IPR019322">
    <property type="entry name" value="TIMM29"/>
</dbReference>
<comment type="caution">
    <text evidence="1">The sequence shown here is derived from an EMBL/GenBank/DDBJ whole genome shotgun (WGS) entry which is preliminary data.</text>
</comment>
<evidence type="ECO:0000313" key="2">
    <source>
        <dbReference type="Proteomes" id="UP000823941"/>
    </source>
</evidence>
<organism evidence="1 2">
    <name type="scientific">Plutella xylostella</name>
    <name type="common">Diamondback moth</name>
    <name type="synonym">Plutella maculipennis</name>
    <dbReference type="NCBI Taxonomy" id="51655"/>
    <lineage>
        <taxon>Eukaryota</taxon>
        <taxon>Metazoa</taxon>
        <taxon>Ecdysozoa</taxon>
        <taxon>Arthropoda</taxon>
        <taxon>Hexapoda</taxon>
        <taxon>Insecta</taxon>
        <taxon>Pterygota</taxon>
        <taxon>Neoptera</taxon>
        <taxon>Endopterygota</taxon>
        <taxon>Lepidoptera</taxon>
        <taxon>Glossata</taxon>
        <taxon>Ditrysia</taxon>
        <taxon>Yponomeutoidea</taxon>
        <taxon>Plutellidae</taxon>
        <taxon>Plutella</taxon>
    </lineage>
</organism>
<protein>
    <recommendedName>
        <fullName evidence="3">Mitochondrial import inner membrane translocase subunit Tim29</fullName>
    </recommendedName>
</protein>
<dbReference type="PANTHER" id="PTHR21435">
    <property type="entry name" value="MITOCHONDRIAL IMPORT INNER MEMBRANE TRANSLOCASE SUBUNIT TIM29"/>
    <property type="match status" value="1"/>
</dbReference>
<gene>
    <name evidence="1" type="ORF">JYU34_015721</name>
</gene>
<proteinExistence type="predicted"/>
<dbReference type="PANTHER" id="PTHR21435:SF1">
    <property type="entry name" value="MITOCHONDRIAL IMPORT INNER MEMBRANE TRANSLOCASE SUBUNIT TIM29"/>
    <property type="match status" value="1"/>
</dbReference>